<dbReference type="InterPro" id="IPR020449">
    <property type="entry name" value="Tscrpt_reg_AraC-type_HTH"/>
</dbReference>
<evidence type="ECO:0000256" key="1">
    <source>
        <dbReference type="ARBA" id="ARBA00023015"/>
    </source>
</evidence>
<dbReference type="KEGG" id="rhoz:GXP67_11325"/>
<evidence type="ECO:0000313" key="5">
    <source>
        <dbReference type="EMBL" id="QHT67193.1"/>
    </source>
</evidence>
<dbReference type="EMBL" id="CP048222">
    <property type="protein sequence ID" value="QHT67193.1"/>
    <property type="molecule type" value="Genomic_DNA"/>
</dbReference>
<keyword evidence="1" id="KW-0805">Transcription regulation</keyword>
<keyword evidence="2" id="KW-0238">DNA-binding</keyword>
<gene>
    <name evidence="5" type="ORF">GXP67_11325</name>
</gene>
<dbReference type="PANTHER" id="PTHR46796:SF14">
    <property type="entry name" value="TRANSCRIPTIONAL REGULATORY PROTEIN"/>
    <property type="match status" value="1"/>
</dbReference>
<dbReference type="Pfam" id="PF12833">
    <property type="entry name" value="HTH_18"/>
    <property type="match status" value="1"/>
</dbReference>
<dbReference type="GO" id="GO:0043565">
    <property type="term" value="F:sequence-specific DNA binding"/>
    <property type="evidence" value="ECO:0007669"/>
    <property type="project" value="InterPro"/>
</dbReference>
<dbReference type="GO" id="GO:0003700">
    <property type="term" value="F:DNA-binding transcription factor activity"/>
    <property type="evidence" value="ECO:0007669"/>
    <property type="project" value="InterPro"/>
</dbReference>
<evidence type="ECO:0000256" key="3">
    <source>
        <dbReference type="ARBA" id="ARBA00023163"/>
    </source>
</evidence>
<dbReference type="SMART" id="SM00342">
    <property type="entry name" value="HTH_ARAC"/>
    <property type="match status" value="1"/>
</dbReference>
<keyword evidence="3" id="KW-0804">Transcription</keyword>
<dbReference type="PRINTS" id="PR00032">
    <property type="entry name" value="HTHARAC"/>
</dbReference>
<dbReference type="InterPro" id="IPR050204">
    <property type="entry name" value="AraC_XylS_family_regulators"/>
</dbReference>
<protein>
    <submittedName>
        <fullName evidence="5">Helix-turn-helix transcriptional regulator</fullName>
    </submittedName>
</protein>
<dbReference type="Proteomes" id="UP000480178">
    <property type="component" value="Chromosome"/>
</dbReference>
<dbReference type="AlphaFoldDB" id="A0A6C0GHL1"/>
<dbReference type="PROSITE" id="PS01124">
    <property type="entry name" value="HTH_ARAC_FAMILY_2"/>
    <property type="match status" value="1"/>
</dbReference>
<dbReference type="Gene3D" id="1.10.10.60">
    <property type="entry name" value="Homeodomain-like"/>
    <property type="match status" value="2"/>
</dbReference>
<reference evidence="5 6" key="1">
    <citation type="submission" date="2020-01" db="EMBL/GenBank/DDBJ databases">
        <authorList>
            <person name="Kim M.K."/>
        </authorList>
    </citation>
    <scope>NUCLEOTIDE SEQUENCE [LARGE SCALE GENOMIC DNA]</scope>
    <source>
        <strain evidence="5 6">172606-1</strain>
    </source>
</reference>
<dbReference type="InterPro" id="IPR018062">
    <property type="entry name" value="HTH_AraC-typ_CS"/>
</dbReference>
<evidence type="ECO:0000313" key="6">
    <source>
        <dbReference type="Proteomes" id="UP000480178"/>
    </source>
</evidence>
<evidence type="ECO:0000256" key="2">
    <source>
        <dbReference type="ARBA" id="ARBA00023125"/>
    </source>
</evidence>
<dbReference type="InterPro" id="IPR009057">
    <property type="entry name" value="Homeodomain-like_sf"/>
</dbReference>
<keyword evidence="6" id="KW-1185">Reference proteome</keyword>
<evidence type="ECO:0000259" key="4">
    <source>
        <dbReference type="PROSITE" id="PS01124"/>
    </source>
</evidence>
<dbReference type="PROSITE" id="PS00041">
    <property type="entry name" value="HTH_ARAC_FAMILY_1"/>
    <property type="match status" value="1"/>
</dbReference>
<sequence>MIRKEFPDLHWLKKQIEQQFVSKQGWPNCIINARGQSSYRPDIKGTLSLFMNVKGETRCGVDNQKVQVDTSHFFISNQHQPYTLEVENTTTETFNIHFSEKLLSEVYAGLITPADILIDNHSRIEGQYLHFFNRLYRKEEVFTKLIQRLYLYSQQEYRNPILLDELLTDLLVYLMQLHRDIIREMHRISALKKSTQVEIYKRLCESLNYLHSFYNKEITLDELSAVACLSKFHYLRLFKSVLHLSPHQYLLKLRLDKAKELLQYTQIPVTDISITVGFENNTSFSRLFQQRFGQSPLNYRLASGKKKLAILVN</sequence>
<organism evidence="5 6">
    <name type="scientific">Rhodocytophaga rosea</name>
    <dbReference type="NCBI Taxonomy" id="2704465"/>
    <lineage>
        <taxon>Bacteria</taxon>
        <taxon>Pseudomonadati</taxon>
        <taxon>Bacteroidota</taxon>
        <taxon>Cytophagia</taxon>
        <taxon>Cytophagales</taxon>
        <taxon>Rhodocytophagaceae</taxon>
        <taxon>Rhodocytophaga</taxon>
    </lineage>
</organism>
<proteinExistence type="predicted"/>
<dbReference type="SUPFAM" id="SSF46689">
    <property type="entry name" value="Homeodomain-like"/>
    <property type="match status" value="2"/>
</dbReference>
<name>A0A6C0GHL1_9BACT</name>
<dbReference type="PANTHER" id="PTHR46796">
    <property type="entry name" value="HTH-TYPE TRANSCRIPTIONAL ACTIVATOR RHAS-RELATED"/>
    <property type="match status" value="1"/>
</dbReference>
<dbReference type="RefSeq" id="WP_162443234.1">
    <property type="nucleotide sequence ID" value="NZ_CP048222.1"/>
</dbReference>
<dbReference type="InterPro" id="IPR018060">
    <property type="entry name" value="HTH_AraC"/>
</dbReference>
<accession>A0A6C0GHL1</accession>
<feature type="domain" description="HTH araC/xylS-type" evidence="4">
    <location>
        <begin position="204"/>
        <end position="302"/>
    </location>
</feature>